<keyword evidence="5" id="KW-1185">Reference proteome</keyword>
<dbReference type="OrthoDB" id="2499284at2759"/>
<evidence type="ECO:0000313" key="6">
    <source>
        <dbReference type="Proteomes" id="UP000325313"/>
    </source>
</evidence>
<name>A0A5B0P700_PUCGR</name>
<organism evidence="3 5">
    <name type="scientific">Puccinia graminis f. sp. tritici</name>
    <dbReference type="NCBI Taxonomy" id="56615"/>
    <lineage>
        <taxon>Eukaryota</taxon>
        <taxon>Fungi</taxon>
        <taxon>Dikarya</taxon>
        <taxon>Basidiomycota</taxon>
        <taxon>Pucciniomycotina</taxon>
        <taxon>Pucciniomycetes</taxon>
        <taxon>Pucciniales</taxon>
        <taxon>Pucciniaceae</taxon>
        <taxon>Puccinia</taxon>
    </lineage>
</organism>
<feature type="region of interest" description="Disordered" evidence="1">
    <location>
        <begin position="99"/>
        <end position="119"/>
    </location>
</feature>
<feature type="signal peptide" evidence="2">
    <location>
        <begin position="1"/>
        <end position="23"/>
    </location>
</feature>
<protein>
    <submittedName>
        <fullName evidence="3">Uncharacterized protein</fullName>
    </submittedName>
</protein>
<feature type="region of interest" description="Disordered" evidence="1">
    <location>
        <begin position="230"/>
        <end position="260"/>
    </location>
</feature>
<reference evidence="5 6" key="1">
    <citation type="submission" date="2019-05" db="EMBL/GenBank/DDBJ databases">
        <title>Emergence of the Ug99 lineage of the wheat stem rust pathogen through somatic hybridization.</title>
        <authorList>
            <person name="Li F."/>
            <person name="Upadhyaya N.M."/>
            <person name="Sperschneider J."/>
            <person name="Matny O."/>
            <person name="Nguyen-Phuc H."/>
            <person name="Mago R."/>
            <person name="Raley C."/>
            <person name="Miller M.E."/>
            <person name="Silverstein K.A.T."/>
            <person name="Henningsen E."/>
            <person name="Hirsch C.D."/>
            <person name="Visser B."/>
            <person name="Pretorius Z.A."/>
            <person name="Steffenson B.J."/>
            <person name="Schwessinger B."/>
            <person name="Dodds P.N."/>
            <person name="Figueroa M."/>
        </authorList>
    </citation>
    <scope>NUCLEOTIDE SEQUENCE [LARGE SCALE GENOMIC DNA]</scope>
    <source>
        <strain evidence="3">21-0</strain>
        <strain evidence="4 6">Ug99</strain>
    </source>
</reference>
<gene>
    <name evidence="3" type="ORF">PGT21_030215</name>
    <name evidence="4" type="ORF">PGTUg99_022706</name>
</gene>
<evidence type="ECO:0000256" key="1">
    <source>
        <dbReference type="SAM" id="MobiDB-lite"/>
    </source>
</evidence>
<dbReference type="EMBL" id="VDEP01000306">
    <property type="protein sequence ID" value="KAA1108006.1"/>
    <property type="molecule type" value="Genomic_DNA"/>
</dbReference>
<evidence type="ECO:0000313" key="5">
    <source>
        <dbReference type="Proteomes" id="UP000324748"/>
    </source>
</evidence>
<evidence type="ECO:0000313" key="4">
    <source>
        <dbReference type="EMBL" id="KAA1108006.1"/>
    </source>
</evidence>
<dbReference type="AlphaFoldDB" id="A0A5B0P700"/>
<keyword evidence="2" id="KW-0732">Signal</keyword>
<proteinExistence type="predicted"/>
<evidence type="ECO:0000256" key="2">
    <source>
        <dbReference type="SAM" id="SignalP"/>
    </source>
</evidence>
<dbReference type="Proteomes" id="UP000325313">
    <property type="component" value="Unassembled WGS sequence"/>
</dbReference>
<accession>A0A5B0P700</accession>
<dbReference type="Proteomes" id="UP000324748">
    <property type="component" value="Unassembled WGS sequence"/>
</dbReference>
<feature type="chain" id="PRO_5036366391" evidence="2">
    <location>
        <begin position="24"/>
        <end position="811"/>
    </location>
</feature>
<sequence>MLLNFGLLAQLALWHWVWRVTLAHPMVMSDLDSSQNDIDVVLKRESLIGQKSSRNFQADSYQENFPDERSHRTDLAWCDPHQKNMGMNFEPNGWKRKKLIRSHPGTSSNKHGIEEPQNNEVNEDQFQLATTATSHIPLVSSLLHVDSNFKGHGNEGESSNYVSPEPAFRCTEQTGLGGTKNESHNYWLFEPSSVLGDLDKMNLPQLMEQLQEQSDLPEQQWMDEEIHTSHHIQCTSQSEDHKKNKRKLSQEFSGVEPSASSAEKLPEISLDWKKIVDHIDHILSFSNTPQLDKEGNEGNHPDELNPKKTLNILGKVEAWFEIKNIPKFFMSDVLLGEFTDQFNEKIELIDRNKSGISPKIYFYEGFPVKITEIQTENLYLVRVLRKSSFDDKFPHKNKNQGSREILRKLNRLIQWLLFINTSVLGHLENGKRNYQNESISNHSLINWLFEEAFEPGNDRFPLHGTFQKTHNEVNYEPCQLVLLDYLSENMCSNEALKASQLIIQIYYNTFQPKILNSLMGYGSKYDLNVFLQRLTLKSIASNLKIHPEVESFDYHIEDLGISKYISFEEFPEELKPSRFNLKWKLILEPEEKAILENFDQLSIPSQRNINHRKTKVNGLPLVIHTSGNVSNQVPVMGFIWIILSKGRWPKREQIYWKLKSLIINLKACHLCLEEQIDSQKLTEKKDLKKQQLFEWIHGLLISKGNDELPIFGNFSLTKRADFNQNPIGPSDFSKVQILLMNFFSDSNSSSITIYLCLYLIFHWYNTQKSCSFIQNFKHETVYWDAMIKILKMRFVKEGYFSSQKLFNYLSR</sequence>
<evidence type="ECO:0000313" key="3">
    <source>
        <dbReference type="EMBL" id="KAA1096853.1"/>
    </source>
</evidence>
<comment type="caution">
    <text evidence="3">The sequence shown here is derived from an EMBL/GenBank/DDBJ whole genome shotgun (WGS) entry which is preliminary data.</text>
</comment>
<dbReference type="EMBL" id="VSWC01000067">
    <property type="protein sequence ID" value="KAA1096853.1"/>
    <property type="molecule type" value="Genomic_DNA"/>
</dbReference>
<feature type="compositionally biased region" description="Polar residues" evidence="1">
    <location>
        <begin position="104"/>
        <end position="119"/>
    </location>
</feature>